<evidence type="ECO:0008006" key="4">
    <source>
        <dbReference type="Google" id="ProtNLM"/>
    </source>
</evidence>
<dbReference type="EMBL" id="KX557281">
    <property type="protein sequence ID" value="AOE44545.1"/>
    <property type="molecule type" value="Genomic_DNA"/>
</dbReference>
<sequence>MTTPNPVDPTNDPRIPDLSNEAVAGPNLFNIRTWRDVIAMLYVLVPLASVILVSYGVFQSEDAAVLVGAILGVLQVILQFARTAAWGRRIFYTVLLAANAVLVWWKVVDPDFLSTWLPLINVLLVGAPAAIAVQNVNTSGDNVVPLRPHGSAGLDNAA</sequence>
<feature type="transmembrane region" description="Helical" evidence="1">
    <location>
        <begin position="37"/>
        <end position="57"/>
    </location>
</feature>
<protein>
    <recommendedName>
        <fullName evidence="4">Holin</fullName>
    </recommendedName>
</protein>
<organism evidence="2 3">
    <name type="scientific">Gordonia phage Jumbo</name>
    <dbReference type="NCBI Taxonomy" id="1887650"/>
    <lineage>
        <taxon>Viruses</taxon>
        <taxon>Duplodnaviria</taxon>
        <taxon>Heunggongvirae</taxon>
        <taxon>Uroviricota</taxon>
        <taxon>Caudoviricetes</taxon>
        <taxon>Gorjumvirus</taxon>
        <taxon>Gorjumvirus jumbo</taxon>
    </lineage>
</organism>
<feature type="transmembrane region" description="Helical" evidence="1">
    <location>
        <begin position="63"/>
        <end position="81"/>
    </location>
</feature>
<gene>
    <name evidence="2" type="primary">34</name>
    <name evidence="2" type="ORF">SEA_JUMBO_34</name>
</gene>
<dbReference type="Pfam" id="PF23809">
    <property type="entry name" value="Phage_holin_9"/>
    <property type="match status" value="1"/>
</dbReference>
<keyword evidence="1" id="KW-1133">Transmembrane helix</keyword>
<proteinExistence type="predicted"/>
<name>A0A1B3B0K7_9CAUD</name>
<feature type="transmembrane region" description="Helical" evidence="1">
    <location>
        <begin position="90"/>
        <end position="107"/>
    </location>
</feature>
<dbReference type="Proteomes" id="UP000203357">
    <property type="component" value="Segment"/>
</dbReference>
<dbReference type="KEGG" id="vg:29067927"/>
<dbReference type="InterPro" id="IPR056390">
    <property type="entry name" value="Holin_phage"/>
</dbReference>
<dbReference type="OrthoDB" id="22169at10239"/>
<evidence type="ECO:0000256" key="1">
    <source>
        <dbReference type="SAM" id="Phobius"/>
    </source>
</evidence>
<evidence type="ECO:0000313" key="3">
    <source>
        <dbReference type="Proteomes" id="UP000203357"/>
    </source>
</evidence>
<dbReference type="GeneID" id="29067927"/>
<keyword evidence="1" id="KW-0472">Membrane</keyword>
<accession>A0A1B3B0K7</accession>
<evidence type="ECO:0000313" key="2">
    <source>
        <dbReference type="EMBL" id="AOE44545.1"/>
    </source>
</evidence>
<dbReference type="RefSeq" id="YP_009290999.1">
    <property type="nucleotide sequence ID" value="NC_031109.1"/>
</dbReference>
<keyword evidence="1" id="KW-0812">Transmembrane</keyword>
<feature type="transmembrane region" description="Helical" evidence="1">
    <location>
        <begin position="113"/>
        <end position="133"/>
    </location>
</feature>
<reference evidence="3" key="1">
    <citation type="submission" date="2016-07" db="EMBL/GenBank/DDBJ databases">
        <authorList>
            <person name="Florea S."/>
            <person name="Webb J.S."/>
            <person name="Jaromczyk J."/>
            <person name="Schardl C.L."/>
        </authorList>
    </citation>
    <scope>NUCLEOTIDE SEQUENCE [LARGE SCALE GENOMIC DNA]</scope>
</reference>
<keyword evidence="3" id="KW-1185">Reference proteome</keyword>